<feature type="compositionally biased region" description="Low complexity" evidence="1">
    <location>
        <begin position="146"/>
        <end position="157"/>
    </location>
</feature>
<reference evidence="2" key="1">
    <citation type="submission" date="2012-08" db="EMBL/GenBank/DDBJ databases">
        <title>Transcriptome of adult Musca domestica launches a platform for comparative house fly gene expression and characterization of differential gene expression among resistant and susceptible house flies.</title>
        <authorList>
            <person name="Liu N."/>
            <person name="Zhang L."/>
            <person name="Li M."/>
            <person name="Reid W."/>
        </authorList>
    </citation>
    <scope>NUCLEOTIDE SEQUENCE</scope>
    <source>
        <strain evidence="2">ALHF</strain>
        <tissue evidence="2">Whole body</tissue>
    </source>
</reference>
<dbReference type="VEuPathDB" id="VectorBase:MDOA013527"/>
<feature type="compositionally biased region" description="Low complexity" evidence="1">
    <location>
        <begin position="178"/>
        <end position="188"/>
    </location>
</feature>
<protein>
    <submittedName>
        <fullName evidence="2">Uncharacterized protein</fullName>
    </submittedName>
</protein>
<dbReference type="EMBL" id="KA646416">
    <property type="protein sequence ID" value="AFP61045.1"/>
    <property type="molecule type" value="mRNA"/>
</dbReference>
<dbReference type="VEuPathDB" id="VectorBase:MDOMA2_010379"/>
<feature type="compositionally biased region" description="Acidic residues" evidence="1">
    <location>
        <begin position="95"/>
        <end position="108"/>
    </location>
</feature>
<proteinExistence type="evidence at transcript level"/>
<name>T1PCC9_MUSDO</name>
<organism evidence="2">
    <name type="scientific">Musca domestica</name>
    <name type="common">House fly</name>
    <dbReference type="NCBI Taxonomy" id="7370"/>
    <lineage>
        <taxon>Eukaryota</taxon>
        <taxon>Metazoa</taxon>
        <taxon>Ecdysozoa</taxon>
        <taxon>Arthropoda</taxon>
        <taxon>Hexapoda</taxon>
        <taxon>Insecta</taxon>
        <taxon>Pterygota</taxon>
        <taxon>Neoptera</taxon>
        <taxon>Endopterygota</taxon>
        <taxon>Diptera</taxon>
        <taxon>Brachycera</taxon>
        <taxon>Muscomorpha</taxon>
        <taxon>Muscoidea</taxon>
        <taxon>Muscidae</taxon>
        <taxon>Musca</taxon>
    </lineage>
</organism>
<feature type="region of interest" description="Disordered" evidence="1">
    <location>
        <begin position="91"/>
        <end position="198"/>
    </location>
</feature>
<sequence>MFSAVASGALGALAVVGHLVTGSMAVLAGLVVAVVISSKYNFKIMKIEPSELTDWTEKVYPETEMDDEFMPEVNETNLFLLERASDLASLTSPTEDLENDEDKSDEVPSELLIPDSIPEIDENSTDEEQDDLMPIIKSSPLREETPVPSSSTTATTVKYSQSGDDIEFKKGHFKRDSSLSTTSSSSEESLSKGLQFPDHTTVVDSARKSQSTSAATAGHNQEVNDVVALAVKAQTQALFSNGSKLIPTIVSGLVQNVLGTSGTAGGPMIIPPKRVLSTNLESSDESDFEILEDEDFQ</sequence>
<evidence type="ECO:0000313" key="2">
    <source>
        <dbReference type="EMBL" id="AFP61045.1"/>
    </source>
</evidence>
<accession>T1PCC9</accession>
<feature type="compositionally biased region" description="Acidic residues" evidence="1">
    <location>
        <begin position="118"/>
        <end position="131"/>
    </location>
</feature>
<evidence type="ECO:0000256" key="1">
    <source>
        <dbReference type="SAM" id="MobiDB-lite"/>
    </source>
</evidence>
<feature type="compositionally biased region" description="Basic and acidic residues" evidence="1">
    <location>
        <begin position="166"/>
        <end position="177"/>
    </location>
</feature>
<dbReference type="AlphaFoldDB" id="T1PCC9"/>